<name>A0A0A9H2V8_ARUDO</name>
<accession>A0A0A9H2V8</accession>
<reference evidence="1" key="2">
    <citation type="journal article" date="2015" name="Data Brief">
        <title>Shoot transcriptome of the giant reed, Arundo donax.</title>
        <authorList>
            <person name="Barrero R.A."/>
            <person name="Guerrero F.D."/>
            <person name="Moolhuijzen P."/>
            <person name="Goolsby J.A."/>
            <person name="Tidwell J."/>
            <person name="Bellgard S.E."/>
            <person name="Bellgard M.I."/>
        </authorList>
    </citation>
    <scope>NUCLEOTIDE SEQUENCE</scope>
    <source>
        <tissue evidence="1">Shoot tissue taken approximately 20 cm above the soil surface</tissue>
    </source>
</reference>
<reference evidence="1" key="1">
    <citation type="submission" date="2014-09" db="EMBL/GenBank/DDBJ databases">
        <authorList>
            <person name="Magalhaes I.L.F."/>
            <person name="Oliveira U."/>
            <person name="Santos F.R."/>
            <person name="Vidigal T.H.D.A."/>
            <person name="Brescovit A.D."/>
            <person name="Santos A.J."/>
        </authorList>
    </citation>
    <scope>NUCLEOTIDE SEQUENCE</scope>
    <source>
        <tissue evidence="1">Shoot tissue taken approximately 20 cm above the soil surface</tissue>
    </source>
</reference>
<evidence type="ECO:0000313" key="1">
    <source>
        <dbReference type="EMBL" id="JAE30109.1"/>
    </source>
</evidence>
<sequence length="62" mass="7111">MKWGSYILGSSTKGSFYLHIHQEITAYEFLLSLLVSRSQISGNLFQLDLVRYFTDSCTIALF</sequence>
<proteinExistence type="predicted"/>
<dbReference type="AlphaFoldDB" id="A0A0A9H2V8"/>
<protein>
    <submittedName>
        <fullName evidence="1">Uncharacterized protein</fullName>
    </submittedName>
</protein>
<organism evidence="1">
    <name type="scientific">Arundo donax</name>
    <name type="common">Giant reed</name>
    <name type="synonym">Donax arundinaceus</name>
    <dbReference type="NCBI Taxonomy" id="35708"/>
    <lineage>
        <taxon>Eukaryota</taxon>
        <taxon>Viridiplantae</taxon>
        <taxon>Streptophyta</taxon>
        <taxon>Embryophyta</taxon>
        <taxon>Tracheophyta</taxon>
        <taxon>Spermatophyta</taxon>
        <taxon>Magnoliopsida</taxon>
        <taxon>Liliopsida</taxon>
        <taxon>Poales</taxon>
        <taxon>Poaceae</taxon>
        <taxon>PACMAD clade</taxon>
        <taxon>Arundinoideae</taxon>
        <taxon>Arundineae</taxon>
        <taxon>Arundo</taxon>
    </lineage>
</organism>
<dbReference type="EMBL" id="GBRH01167787">
    <property type="protein sequence ID" value="JAE30109.1"/>
    <property type="molecule type" value="Transcribed_RNA"/>
</dbReference>